<dbReference type="InterPro" id="IPR020622">
    <property type="entry name" value="Ala_racemase_pyridoxalP-BS"/>
</dbReference>
<dbReference type="PROSITE" id="PS00395">
    <property type="entry name" value="ALANINE_RACEMASE"/>
    <property type="match status" value="1"/>
</dbReference>
<evidence type="ECO:0000313" key="8">
    <source>
        <dbReference type="EMBL" id="MCF4122724.1"/>
    </source>
</evidence>
<dbReference type="SMART" id="SM01005">
    <property type="entry name" value="Ala_racemase_C"/>
    <property type="match status" value="1"/>
</dbReference>
<dbReference type="GO" id="GO:0030632">
    <property type="term" value="P:D-alanine biosynthetic process"/>
    <property type="evidence" value="ECO:0007669"/>
    <property type="project" value="UniProtKB-UniRule"/>
</dbReference>
<dbReference type="RefSeq" id="WP_236090518.1">
    <property type="nucleotide sequence ID" value="NZ_JAKGSG010000046.1"/>
</dbReference>
<dbReference type="PANTHER" id="PTHR30511">
    <property type="entry name" value="ALANINE RACEMASE"/>
    <property type="match status" value="1"/>
</dbReference>
<dbReference type="NCBIfam" id="TIGR00492">
    <property type="entry name" value="alr"/>
    <property type="match status" value="1"/>
</dbReference>
<comment type="function">
    <text evidence="4">Catalyzes the interconversion of L-alanine and D-alanine. May also act on other amino acids.</text>
</comment>
<dbReference type="GO" id="GO:0005829">
    <property type="term" value="C:cytosol"/>
    <property type="evidence" value="ECO:0007669"/>
    <property type="project" value="TreeGrafter"/>
</dbReference>
<comment type="cofactor">
    <cofactor evidence="1 4 5">
        <name>pyridoxal 5'-phosphate</name>
        <dbReference type="ChEBI" id="CHEBI:597326"/>
    </cofactor>
</comment>
<dbReference type="InterPro" id="IPR009006">
    <property type="entry name" value="Ala_racemase/Decarboxylase_C"/>
</dbReference>
<dbReference type="SUPFAM" id="SSF50621">
    <property type="entry name" value="Alanine racemase C-terminal domain-like"/>
    <property type="match status" value="1"/>
</dbReference>
<accession>A0AA41QIG3</accession>
<sequence>MSAYPLRGAPPEFSPGYPARAVVDLSAIRDNVRALRAAASTAQVMAVVKADAYGHGLLPSARAALAGGATWLGTAQVAEALRLRAEGVTPAQARVLTWLYAPGAPFEDLVAADVDVAVAAAWALDEVATGARAAGSPARVHLKVDTGLGRNGLVPGDLAAALDRAAALEAEGVIRLVGVMSHFALADEPGHPTVRAQLDVFDDVVRAVEAAGFDPEVRHMANSAATVTNPQTHYDLVRPGLAVYGLSPVPQLGPPGDYGLRPAMTLEARLATVKRVPAGTGVSYGHHYTTTQETVLGVVPLGYADGIPRHASGGALGPGGPVLVGGGLGDVAGPDAGPGTARVVRVAGRVCMDQIMLDLGPYATEQAGDVVTLFGAGDGLAHAGGPGAEDWAQAAGTISYEIVTRLGARVPRVYTGLHEAGADTMDLSGFAARGAWS</sequence>
<dbReference type="InterPro" id="IPR011079">
    <property type="entry name" value="Ala_racemase_C"/>
</dbReference>
<dbReference type="GO" id="GO:0009252">
    <property type="term" value="P:peptidoglycan biosynthetic process"/>
    <property type="evidence" value="ECO:0007669"/>
    <property type="project" value="TreeGrafter"/>
</dbReference>
<dbReference type="InterPro" id="IPR000821">
    <property type="entry name" value="Ala_racemase"/>
</dbReference>
<keyword evidence="3 4" id="KW-0413">Isomerase</keyword>
<evidence type="ECO:0000256" key="6">
    <source>
        <dbReference type="PIRSR" id="PIRSR600821-52"/>
    </source>
</evidence>
<keyword evidence="9" id="KW-1185">Reference proteome</keyword>
<dbReference type="SUPFAM" id="SSF51419">
    <property type="entry name" value="PLP-binding barrel"/>
    <property type="match status" value="1"/>
</dbReference>
<dbReference type="EC" id="5.1.1.1" evidence="4"/>
<dbReference type="PRINTS" id="PR00992">
    <property type="entry name" value="ALARACEMASE"/>
</dbReference>
<dbReference type="Pfam" id="PF01168">
    <property type="entry name" value="Ala_racemase_N"/>
    <property type="match status" value="1"/>
</dbReference>
<comment type="caution">
    <text evidence="8">The sequence shown here is derived from an EMBL/GenBank/DDBJ whole genome shotgun (WGS) entry which is preliminary data.</text>
</comment>
<dbReference type="CDD" id="cd00430">
    <property type="entry name" value="PLPDE_III_AR"/>
    <property type="match status" value="1"/>
</dbReference>
<feature type="domain" description="Alanine racemase C-terminal" evidence="7">
    <location>
        <begin position="263"/>
        <end position="415"/>
    </location>
</feature>
<evidence type="ECO:0000256" key="4">
    <source>
        <dbReference type="HAMAP-Rule" id="MF_01201"/>
    </source>
</evidence>
<evidence type="ECO:0000256" key="1">
    <source>
        <dbReference type="ARBA" id="ARBA00001933"/>
    </source>
</evidence>
<evidence type="ECO:0000313" key="9">
    <source>
        <dbReference type="Proteomes" id="UP001165405"/>
    </source>
</evidence>
<evidence type="ECO:0000256" key="3">
    <source>
        <dbReference type="ARBA" id="ARBA00023235"/>
    </source>
</evidence>
<dbReference type="PANTHER" id="PTHR30511:SF0">
    <property type="entry name" value="ALANINE RACEMASE, CATABOLIC-RELATED"/>
    <property type="match status" value="1"/>
</dbReference>
<dbReference type="GO" id="GO:0008784">
    <property type="term" value="F:alanine racemase activity"/>
    <property type="evidence" value="ECO:0007669"/>
    <property type="project" value="UniProtKB-UniRule"/>
</dbReference>
<dbReference type="FunFam" id="3.20.20.10:FF:000002">
    <property type="entry name" value="Alanine racemase"/>
    <property type="match status" value="1"/>
</dbReference>
<comment type="catalytic activity">
    <reaction evidence="4">
        <text>L-alanine = D-alanine</text>
        <dbReference type="Rhea" id="RHEA:20249"/>
        <dbReference type="ChEBI" id="CHEBI:57416"/>
        <dbReference type="ChEBI" id="CHEBI:57972"/>
        <dbReference type="EC" id="5.1.1.1"/>
    </reaction>
</comment>
<dbReference type="HAMAP" id="MF_01201">
    <property type="entry name" value="Ala_racemase"/>
    <property type="match status" value="1"/>
</dbReference>
<dbReference type="Pfam" id="PF00842">
    <property type="entry name" value="Ala_racemase_C"/>
    <property type="match status" value="1"/>
</dbReference>
<dbReference type="Gene3D" id="2.40.37.10">
    <property type="entry name" value="Lyase, Ornithine Decarboxylase, Chain A, domain 1"/>
    <property type="match status" value="1"/>
</dbReference>
<organism evidence="8 9">
    <name type="scientific">Antribacter soli</name>
    <dbReference type="NCBI Taxonomy" id="2910976"/>
    <lineage>
        <taxon>Bacteria</taxon>
        <taxon>Bacillati</taxon>
        <taxon>Actinomycetota</taxon>
        <taxon>Actinomycetes</taxon>
        <taxon>Micrococcales</taxon>
        <taxon>Promicromonosporaceae</taxon>
        <taxon>Antribacter</taxon>
    </lineage>
</organism>
<dbReference type="Proteomes" id="UP001165405">
    <property type="component" value="Unassembled WGS sequence"/>
</dbReference>
<protein>
    <recommendedName>
        <fullName evidence="4">Alanine racemase</fullName>
        <ecNumber evidence="4">5.1.1.1</ecNumber>
    </recommendedName>
</protein>
<gene>
    <name evidence="8" type="primary">alr</name>
    <name evidence="8" type="ORF">L1785_17225</name>
</gene>
<evidence type="ECO:0000256" key="2">
    <source>
        <dbReference type="ARBA" id="ARBA00022898"/>
    </source>
</evidence>
<evidence type="ECO:0000259" key="7">
    <source>
        <dbReference type="SMART" id="SM01005"/>
    </source>
</evidence>
<dbReference type="Gene3D" id="3.20.20.10">
    <property type="entry name" value="Alanine racemase"/>
    <property type="match status" value="1"/>
</dbReference>
<dbReference type="InterPro" id="IPR001608">
    <property type="entry name" value="Ala_racemase_N"/>
</dbReference>
<feature type="modified residue" description="N6-(pyridoxal phosphate)lysine" evidence="4 5">
    <location>
        <position position="49"/>
    </location>
</feature>
<reference evidence="8" key="1">
    <citation type="submission" date="2022-01" db="EMBL/GenBank/DDBJ databases">
        <title>Antribacter sp. nov., isolated from Guizhou of China.</title>
        <authorList>
            <person name="Chengliang C."/>
            <person name="Ya Z."/>
        </authorList>
    </citation>
    <scope>NUCLEOTIDE SEQUENCE</scope>
    <source>
        <strain evidence="8">KLBMP 9083</strain>
    </source>
</reference>
<feature type="binding site" evidence="4 6">
    <location>
        <position position="352"/>
    </location>
    <ligand>
        <name>substrate</name>
    </ligand>
</feature>
<evidence type="ECO:0000256" key="5">
    <source>
        <dbReference type="PIRSR" id="PIRSR600821-50"/>
    </source>
</evidence>
<comment type="similarity">
    <text evidence="4">Belongs to the alanine racemase family.</text>
</comment>
<feature type="binding site" evidence="4 6">
    <location>
        <position position="150"/>
    </location>
    <ligand>
        <name>substrate</name>
    </ligand>
</feature>
<dbReference type="InterPro" id="IPR029066">
    <property type="entry name" value="PLP-binding_barrel"/>
</dbReference>
<keyword evidence="2 4" id="KW-0663">Pyridoxal phosphate</keyword>
<feature type="active site" description="Proton acceptor; specific for D-alanine" evidence="4">
    <location>
        <position position="49"/>
    </location>
</feature>
<feature type="active site" description="Proton acceptor; specific for L-alanine" evidence="4">
    <location>
        <position position="284"/>
    </location>
</feature>
<dbReference type="GO" id="GO:0030170">
    <property type="term" value="F:pyridoxal phosphate binding"/>
    <property type="evidence" value="ECO:0007669"/>
    <property type="project" value="UniProtKB-UniRule"/>
</dbReference>
<dbReference type="EMBL" id="JAKGSG010000046">
    <property type="protein sequence ID" value="MCF4122724.1"/>
    <property type="molecule type" value="Genomic_DNA"/>
</dbReference>
<comment type="pathway">
    <text evidence="4">Amino-acid biosynthesis; D-alanine biosynthesis; D-alanine from L-alanine: step 1/1.</text>
</comment>
<dbReference type="AlphaFoldDB" id="A0AA41QIG3"/>
<proteinExistence type="inferred from homology"/>
<name>A0AA41QIG3_9MICO</name>